<dbReference type="AlphaFoldDB" id="A0A0A9BUY4"/>
<accession>A0A0A9BUY4</accession>
<dbReference type="EMBL" id="GBRH01232910">
    <property type="protein sequence ID" value="JAD64985.1"/>
    <property type="molecule type" value="Transcribed_RNA"/>
</dbReference>
<proteinExistence type="predicted"/>
<evidence type="ECO:0000313" key="1">
    <source>
        <dbReference type="EMBL" id="JAD64985.1"/>
    </source>
</evidence>
<reference evidence="1" key="1">
    <citation type="submission" date="2014-09" db="EMBL/GenBank/DDBJ databases">
        <authorList>
            <person name="Magalhaes I.L.F."/>
            <person name="Oliveira U."/>
            <person name="Santos F.R."/>
            <person name="Vidigal T.H.D.A."/>
            <person name="Brescovit A.D."/>
            <person name="Santos A.J."/>
        </authorList>
    </citation>
    <scope>NUCLEOTIDE SEQUENCE</scope>
    <source>
        <tissue evidence="1">Shoot tissue taken approximately 20 cm above the soil surface</tissue>
    </source>
</reference>
<organism evidence="1">
    <name type="scientific">Arundo donax</name>
    <name type="common">Giant reed</name>
    <name type="synonym">Donax arundinaceus</name>
    <dbReference type="NCBI Taxonomy" id="35708"/>
    <lineage>
        <taxon>Eukaryota</taxon>
        <taxon>Viridiplantae</taxon>
        <taxon>Streptophyta</taxon>
        <taxon>Embryophyta</taxon>
        <taxon>Tracheophyta</taxon>
        <taxon>Spermatophyta</taxon>
        <taxon>Magnoliopsida</taxon>
        <taxon>Liliopsida</taxon>
        <taxon>Poales</taxon>
        <taxon>Poaceae</taxon>
        <taxon>PACMAD clade</taxon>
        <taxon>Arundinoideae</taxon>
        <taxon>Arundineae</taxon>
        <taxon>Arundo</taxon>
    </lineage>
</organism>
<protein>
    <submittedName>
        <fullName evidence="1">Uncharacterized protein</fullName>
    </submittedName>
</protein>
<name>A0A0A9BUY4_ARUDO</name>
<sequence length="31" mass="3526">MHSNRLEVNWTLLCWGTWSGSVDNISTSPMC</sequence>
<reference evidence="1" key="2">
    <citation type="journal article" date="2015" name="Data Brief">
        <title>Shoot transcriptome of the giant reed, Arundo donax.</title>
        <authorList>
            <person name="Barrero R.A."/>
            <person name="Guerrero F.D."/>
            <person name="Moolhuijzen P."/>
            <person name="Goolsby J.A."/>
            <person name="Tidwell J."/>
            <person name="Bellgard S.E."/>
            <person name="Bellgard M.I."/>
        </authorList>
    </citation>
    <scope>NUCLEOTIDE SEQUENCE</scope>
    <source>
        <tissue evidence="1">Shoot tissue taken approximately 20 cm above the soil surface</tissue>
    </source>
</reference>